<evidence type="ECO:0000313" key="3">
    <source>
        <dbReference type="EMBL" id="QNB47414.1"/>
    </source>
</evidence>
<keyword evidence="4" id="KW-1185">Reference proteome</keyword>
<organism evidence="3 4">
    <name type="scientific">Thermanaerosceptrum fracticalcis</name>
    <dbReference type="NCBI Taxonomy" id="1712410"/>
    <lineage>
        <taxon>Bacteria</taxon>
        <taxon>Bacillati</taxon>
        <taxon>Bacillota</taxon>
        <taxon>Clostridia</taxon>
        <taxon>Eubacteriales</taxon>
        <taxon>Peptococcaceae</taxon>
        <taxon>Thermanaerosceptrum</taxon>
    </lineage>
</organism>
<proteinExistence type="predicted"/>
<feature type="domain" description="CtsR C-terminal dimerization" evidence="2">
    <location>
        <begin position="82"/>
        <end position="147"/>
    </location>
</feature>
<dbReference type="Pfam" id="PF17727">
    <property type="entry name" value="CtsR_C"/>
    <property type="match status" value="1"/>
</dbReference>
<evidence type="ECO:0000313" key="4">
    <source>
        <dbReference type="Proteomes" id="UP000515847"/>
    </source>
</evidence>
<dbReference type="InterPro" id="IPR041473">
    <property type="entry name" value="CtsR_C"/>
</dbReference>
<feature type="domain" description="CtsR N-terminal HTH" evidence="1">
    <location>
        <begin position="4"/>
        <end position="72"/>
    </location>
</feature>
<reference evidence="3 4" key="1">
    <citation type="journal article" date="2019" name="Front. Microbiol.">
        <title>Thermoanaerosceptrum fracticalcis gen. nov. sp. nov., a Novel Fumarate-Fermenting Microorganism From a Deep Fractured Carbonate Aquifer of the US Great Basin.</title>
        <authorList>
            <person name="Hamilton-Brehm S.D."/>
            <person name="Stewart L.E."/>
            <person name="Zavarin M."/>
            <person name="Caldwell M."/>
            <person name="Lawson P.A."/>
            <person name="Onstott T.C."/>
            <person name="Grzymski J."/>
            <person name="Neveux I."/>
            <person name="Lollar B.S."/>
            <person name="Russell C.E."/>
            <person name="Moser D.P."/>
        </authorList>
    </citation>
    <scope>NUCLEOTIDE SEQUENCE [LARGE SCALE GENOMIC DNA]</scope>
    <source>
        <strain evidence="3 4">DRI-13</strain>
    </source>
</reference>
<dbReference type="InterPro" id="IPR041908">
    <property type="entry name" value="CtsR_C_sf"/>
</dbReference>
<dbReference type="InterPro" id="IPR040465">
    <property type="entry name" value="CtsR_N"/>
</dbReference>
<evidence type="ECO:0000259" key="2">
    <source>
        <dbReference type="Pfam" id="PF17727"/>
    </source>
</evidence>
<evidence type="ECO:0000259" key="1">
    <source>
        <dbReference type="Pfam" id="PF05848"/>
    </source>
</evidence>
<accession>A0A7G6E5R0</accession>
<dbReference type="Gene3D" id="1.10.1200.150">
    <property type="entry name" value="Transcriptional regulator CtsR, C-terminal domain"/>
    <property type="match status" value="1"/>
</dbReference>
<dbReference type="OrthoDB" id="1680813at2"/>
<protein>
    <submittedName>
        <fullName evidence="3">CtsR family transcriptional regulator</fullName>
    </submittedName>
</protein>
<dbReference type="EMBL" id="CP045798">
    <property type="protein sequence ID" value="QNB47414.1"/>
    <property type="molecule type" value="Genomic_DNA"/>
</dbReference>
<dbReference type="Gene3D" id="3.30.56.130">
    <property type="entry name" value="Transcriptional regulator CtsR, winged HTH domain"/>
    <property type="match status" value="1"/>
</dbReference>
<name>A0A7G6E5R0_THEFR</name>
<dbReference type="InterPro" id="IPR041902">
    <property type="entry name" value="CtsR_N_sf"/>
</dbReference>
<dbReference type="KEGG" id="tfr:BR63_14635"/>
<gene>
    <name evidence="3" type="ORF">BR63_14635</name>
</gene>
<sequence>MKMSLAKRIEEYIKRLLQEENVIEIQRSELAEEFQCVPSQINYVLSTRFTPAQGYLVESRRGGGGYLRIIKLSWDKLSQKEIQDVYSSFGDSLDQWEAEGILRRLKEEDILTDREYYMLKAIISRDTLQISLPERDFIRLRILQAALTAISRDDL</sequence>
<dbReference type="Pfam" id="PF05848">
    <property type="entry name" value="CtsR"/>
    <property type="match status" value="1"/>
</dbReference>
<dbReference type="Proteomes" id="UP000515847">
    <property type="component" value="Chromosome"/>
</dbReference>
<dbReference type="AlphaFoldDB" id="A0A7G6E5R0"/>